<dbReference type="Proteomes" id="UP001265138">
    <property type="component" value="Segment"/>
</dbReference>
<reference evidence="1" key="1">
    <citation type="submission" date="2022-05" db="EMBL/GenBank/DDBJ databases">
        <authorList>
            <person name="Schoenegger D."/>
            <person name="Babalola B."/>
            <person name="Faure C."/>
            <person name="Marais A."/>
            <person name="Candresse T."/>
        </authorList>
    </citation>
    <scope>NUCLEOTIDE SEQUENCE</scope>
    <source>
        <strain evidence="1">FR716</strain>
    </source>
</reference>
<name>A0AAE9NWG5_9VIRU</name>
<evidence type="ECO:0000313" key="2">
    <source>
        <dbReference type="Proteomes" id="UP001265138"/>
    </source>
</evidence>
<evidence type="ECO:0000313" key="1">
    <source>
        <dbReference type="EMBL" id="UVT38249.1"/>
    </source>
</evidence>
<protein>
    <submittedName>
        <fullName evidence="1">ORF1a putative 25K replicase component</fullName>
    </submittedName>
</protein>
<sequence>MQAALSSSLRIIENKAQPVRQGIACVLDKIVLEGRIAARVGKSWLCIVGLAVGIFTYRKYLVNKQAALGKNTLPRASDCIEDTLEVEEDSARELVSQEGARQFRVKAALFPSKENENLGKAASILAEPINKPLAKRKTRLRPNCTGKFIRVVRAEIKAQMGTPTPSAANEAVIRHMMAKYCSSHNIRTTSYAHLVSRVVREVMTPYPGDQAEVERANSIVNRIHNWLVQYRK</sequence>
<accession>A0AAE9NWG5</accession>
<dbReference type="EMBL" id="ON603908">
    <property type="protein sequence ID" value="UVT38249.1"/>
    <property type="molecule type" value="Genomic_RNA"/>
</dbReference>
<organism evidence="1 2">
    <name type="scientific">carrot red leaf virus associated RNA 2</name>
    <dbReference type="NCBI Taxonomy" id="2973543"/>
    <lineage>
        <taxon>Viruses</taxon>
        <taxon>Riboviria</taxon>
        <taxon>Virus-associated RNAs</taxon>
    </lineage>
</organism>
<proteinExistence type="predicted"/>